<dbReference type="InterPro" id="IPR002937">
    <property type="entry name" value="Amino_oxidase"/>
</dbReference>
<dbReference type="Pfam" id="PF01593">
    <property type="entry name" value="Amino_oxidase"/>
    <property type="match status" value="1"/>
</dbReference>
<evidence type="ECO:0000256" key="11">
    <source>
        <dbReference type="RuleBase" id="RU367069"/>
    </source>
</evidence>
<keyword evidence="7 11" id="KW-0560">Oxidoreductase</keyword>
<evidence type="ECO:0000313" key="13">
    <source>
        <dbReference type="EMBL" id="KAA3671723.1"/>
    </source>
</evidence>
<accession>A0A5J4N8E8</accession>
<dbReference type="PANTHER" id="PTHR42923">
    <property type="entry name" value="PROTOPORPHYRINOGEN OXIDASE"/>
    <property type="match status" value="1"/>
</dbReference>
<evidence type="ECO:0000256" key="10">
    <source>
        <dbReference type="ARBA" id="ARBA00047554"/>
    </source>
</evidence>
<comment type="cofactor">
    <cofactor evidence="11">
        <name>FAD</name>
        <dbReference type="ChEBI" id="CHEBI:57692"/>
    </cofactor>
    <text evidence="11">Binds 1 FAD per subunit.</text>
</comment>
<dbReference type="SUPFAM" id="SSF51905">
    <property type="entry name" value="FAD/NAD(P)-binding domain"/>
    <property type="match status" value="1"/>
</dbReference>
<keyword evidence="9 11" id="KW-0627">Porphyrin biosynthesis</keyword>
<dbReference type="GO" id="GO:0005743">
    <property type="term" value="C:mitochondrial inner membrane"/>
    <property type="evidence" value="ECO:0007669"/>
    <property type="project" value="UniProtKB-SubCell"/>
</dbReference>
<evidence type="ECO:0000256" key="4">
    <source>
        <dbReference type="ARBA" id="ARBA00012867"/>
    </source>
</evidence>
<protein>
    <recommendedName>
        <fullName evidence="4 11">Protoporphyrinogen oxidase</fullName>
        <ecNumber evidence="4 11">1.3.3.4</ecNumber>
    </recommendedName>
</protein>
<dbReference type="InterPro" id="IPR036188">
    <property type="entry name" value="FAD/NAD-bd_sf"/>
</dbReference>
<dbReference type="InterPro" id="IPR004572">
    <property type="entry name" value="Protoporphyrinogen_oxidase"/>
</dbReference>
<evidence type="ECO:0000256" key="1">
    <source>
        <dbReference type="ARBA" id="ARBA00002600"/>
    </source>
</evidence>
<dbReference type="SUPFAM" id="SSF54373">
    <property type="entry name" value="FAD-linked reductases, C-terminal domain"/>
    <property type="match status" value="1"/>
</dbReference>
<dbReference type="NCBIfam" id="TIGR00562">
    <property type="entry name" value="proto_IX_ox"/>
    <property type="match status" value="1"/>
</dbReference>
<comment type="subcellular location">
    <subcellularLocation>
        <location evidence="11">Mitochondrion inner membrane</location>
    </subcellularLocation>
</comment>
<sequence length="506" mass="55225">MASRLPHYCVVGGGVSGLSSAYFLSLARPPGSYRLTVLEASPRFGGWIQSIRNPNTGAVYELGPHSARYGGPTSTLLLRLALSMNLQDSLLWMRSNQEAGKKYIYVGGRLVSISPLSLIAKKPFTRSPIGLLARKLFASRPPIKPDLSVDEFLRTRFDDEFADYLGSALMRGVYAGDSRELSARACLPQLLRHEDDGPNLLLGILKHSTKLRPTHSIIVPDVIDSKLPTITSIVPSRTFAWSLQGGMQTLTEALCSRLRSAGPCVTMHTNVPVHRIQRSGDRFTVHWSMDSATEAVLEDVDAVFLSCPSYHSAVILSEILPPGVLKRLEREHLPWASVAAAVFEMDGKSAQPPVRGFGHLVPSTEDAHALGVVYDSVAFPQLDGDQQSVRYTVMMKPYSYWLTSDQCSNKEIESKALDILKEHLSLSSPLVIASNVQLHRDCIPQYPLGHVENVKSVRSEISKLVARSSQQSTGIHLVGFSYDGVGLGDAVTSALRAVSAELQLSA</sequence>
<dbReference type="Gene3D" id="3.50.50.60">
    <property type="entry name" value="FAD/NAD(P)-binding domain"/>
    <property type="match status" value="1"/>
</dbReference>
<keyword evidence="5 11" id="KW-0285">Flavoprotein</keyword>
<comment type="pathway">
    <text evidence="2 11">Porphyrin-containing compound metabolism; protoporphyrin-IX biosynthesis; protoporphyrin-IX from protoporphyrinogen-IX: step 1/1.</text>
</comment>
<reference evidence="13 14" key="1">
    <citation type="journal article" date="2019" name="Gigascience">
        <title>Whole-genome sequence of the oriental lung fluke Paragonimus westermani.</title>
        <authorList>
            <person name="Oey H."/>
            <person name="Zakrzewski M."/>
            <person name="Narain K."/>
            <person name="Devi K.R."/>
            <person name="Agatsuma T."/>
            <person name="Nawaratna S."/>
            <person name="Gobert G.N."/>
            <person name="Jones M.K."/>
            <person name="Ragan M.A."/>
            <person name="McManus D.P."/>
            <person name="Krause L."/>
        </authorList>
    </citation>
    <scope>NUCLEOTIDE SEQUENCE [LARGE SCALE GENOMIC DNA]</scope>
    <source>
        <strain evidence="13 14">IND2009</strain>
    </source>
</reference>
<comment type="caution">
    <text evidence="13">The sequence shown here is derived from an EMBL/GenBank/DDBJ whole genome shotgun (WGS) entry which is preliminary data.</text>
</comment>
<gene>
    <name evidence="13" type="ORF">DEA37_0009382</name>
</gene>
<name>A0A5J4N8E8_9TREM</name>
<comment type="catalytic activity">
    <reaction evidence="10 11">
        <text>protoporphyrinogen IX + 3 O2 = protoporphyrin IX + 3 H2O2</text>
        <dbReference type="Rhea" id="RHEA:25576"/>
        <dbReference type="ChEBI" id="CHEBI:15379"/>
        <dbReference type="ChEBI" id="CHEBI:16240"/>
        <dbReference type="ChEBI" id="CHEBI:57306"/>
        <dbReference type="ChEBI" id="CHEBI:57307"/>
        <dbReference type="EC" id="1.3.3.4"/>
    </reaction>
</comment>
<evidence type="ECO:0000256" key="3">
    <source>
        <dbReference type="ARBA" id="ARBA00010551"/>
    </source>
</evidence>
<dbReference type="AlphaFoldDB" id="A0A5J4N8E8"/>
<evidence type="ECO:0000313" key="14">
    <source>
        <dbReference type="Proteomes" id="UP000324629"/>
    </source>
</evidence>
<keyword evidence="14" id="KW-1185">Reference proteome</keyword>
<organism evidence="13 14">
    <name type="scientific">Paragonimus westermani</name>
    <dbReference type="NCBI Taxonomy" id="34504"/>
    <lineage>
        <taxon>Eukaryota</taxon>
        <taxon>Metazoa</taxon>
        <taxon>Spiralia</taxon>
        <taxon>Lophotrochozoa</taxon>
        <taxon>Platyhelminthes</taxon>
        <taxon>Trematoda</taxon>
        <taxon>Digenea</taxon>
        <taxon>Plagiorchiida</taxon>
        <taxon>Troglotremata</taxon>
        <taxon>Troglotrematidae</taxon>
        <taxon>Paragonimus</taxon>
    </lineage>
</organism>
<dbReference type="Proteomes" id="UP000324629">
    <property type="component" value="Unassembled WGS sequence"/>
</dbReference>
<evidence type="ECO:0000256" key="8">
    <source>
        <dbReference type="ARBA" id="ARBA00023133"/>
    </source>
</evidence>
<evidence type="ECO:0000256" key="9">
    <source>
        <dbReference type="ARBA" id="ARBA00023244"/>
    </source>
</evidence>
<comment type="function">
    <text evidence="1 11">Catalyzes the 6-electron oxidation of protoporphyrinogen-IX to form protoporphyrin-IX.</text>
</comment>
<evidence type="ECO:0000256" key="7">
    <source>
        <dbReference type="ARBA" id="ARBA00023002"/>
    </source>
</evidence>
<keyword evidence="6 11" id="KW-0274">FAD</keyword>
<dbReference type="InterPro" id="IPR050464">
    <property type="entry name" value="Zeta_carotene_desat/Oxidored"/>
</dbReference>
<dbReference type="UniPathway" id="UPA00251">
    <property type="reaction ID" value="UER00324"/>
</dbReference>
<evidence type="ECO:0000256" key="2">
    <source>
        <dbReference type="ARBA" id="ARBA00005073"/>
    </source>
</evidence>
<comment type="similarity">
    <text evidence="3 11">Belongs to the protoporphyrinogen/coproporphyrinogen oxidase family. Protoporphyrinogen oxidase subfamily.</text>
</comment>
<evidence type="ECO:0000259" key="12">
    <source>
        <dbReference type="Pfam" id="PF01593"/>
    </source>
</evidence>
<dbReference type="GO" id="GO:0006782">
    <property type="term" value="P:protoporphyrinogen IX biosynthetic process"/>
    <property type="evidence" value="ECO:0007669"/>
    <property type="project" value="UniProtKB-UniRule"/>
</dbReference>
<dbReference type="EMBL" id="QNGE01005927">
    <property type="protein sequence ID" value="KAA3671723.1"/>
    <property type="molecule type" value="Genomic_DNA"/>
</dbReference>
<dbReference type="EC" id="1.3.3.4" evidence="4 11"/>
<dbReference type="GO" id="GO:0004729">
    <property type="term" value="F:oxygen-dependent protoporphyrinogen oxidase activity"/>
    <property type="evidence" value="ECO:0007669"/>
    <property type="project" value="UniProtKB-UniRule"/>
</dbReference>
<dbReference type="PANTHER" id="PTHR42923:SF3">
    <property type="entry name" value="PROTOPORPHYRINOGEN OXIDASE"/>
    <property type="match status" value="1"/>
</dbReference>
<proteinExistence type="inferred from homology"/>
<keyword evidence="8 11" id="KW-0350">Heme biosynthesis</keyword>
<evidence type="ECO:0000256" key="6">
    <source>
        <dbReference type="ARBA" id="ARBA00022827"/>
    </source>
</evidence>
<evidence type="ECO:0000256" key="5">
    <source>
        <dbReference type="ARBA" id="ARBA00022630"/>
    </source>
</evidence>
<feature type="domain" description="Amine oxidase" evidence="12">
    <location>
        <begin position="15"/>
        <end position="498"/>
    </location>
</feature>